<dbReference type="Proteomes" id="UP000029015">
    <property type="component" value="Unassembled WGS sequence"/>
</dbReference>
<proteinExistence type="inferred from homology"/>
<gene>
    <name evidence="5" type="primary">rpsI</name>
    <name evidence="7" type="ORF">BACT_0225</name>
</gene>
<evidence type="ECO:0000256" key="5">
    <source>
        <dbReference type="HAMAP-Rule" id="MF_00532"/>
    </source>
</evidence>
<reference evidence="7 8" key="1">
    <citation type="submission" date="2014-03" db="EMBL/GenBank/DDBJ databases">
        <title>Genomics of Bifidobacteria.</title>
        <authorList>
            <person name="Ventura M."/>
            <person name="Milani C."/>
            <person name="Lugli G.A."/>
        </authorList>
    </citation>
    <scope>NUCLEOTIDE SEQUENCE [LARGE SCALE GENOMIC DNA]</scope>
    <source>
        <strain evidence="7 8">DSM 22766</strain>
    </source>
</reference>
<dbReference type="FunFam" id="3.30.230.10:FF:000001">
    <property type="entry name" value="30S ribosomal protein S9"/>
    <property type="match status" value="1"/>
</dbReference>
<dbReference type="SUPFAM" id="SSF54211">
    <property type="entry name" value="Ribosomal protein S5 domain 2-like"/>
    <property type="match status" value="1"/>
</dbReference>
<dbReference type="GO" id="GO:0006412">
    <property type="term" value="P:translation"/>
    <property type="evidence" value="ECO:0007669"/>
    <property type="project" value="UniProtKB-UniRule"/>
</dbReference>
<dbReference type="GO" id="GO:0005737">
    <property type="term" value="C:cytoplasm"/>
    <property type="evidence" value="ECO:0007669"/>
    <property type="project" value="UniProtKB-ARBA"/>
</dbReference>
<sequence>MNTMADNNNSSAVLEAEQTVYTSETNSGAGTGTSAIAPGYGTGRRKEAVARVRLVPGTGQWSINGHSLEEYFPSRLHQREVNSPIVLLKLEGKFDIKVLVDGGGVTGQAGAVRLGVARALNAIDRDANRAALKKAGFLTRDARVVERKKAGLHKARRAPQFSKR</sequence>
<keyword evidence="2 5" id="KW-0689">Ribosomal protein</keyword>
<dbReference type="InterPro" id="IPR000754">
    <property type="entry name" value="Ribosomal_uS9"/>
</dbReference>
<keyword evidence="3 5" id="KW-0687">Ribonucleoprotein</keyword>
<dbReference type="HAMAP" id="MF_00532_B">
    <property type="entry name" value="Ribosomal_uS9_B"/>
    <property type="match status" value="1"/>
</dbReference>
<dbReference type="InterPro" id="IPR023035">
    <property type="entry name" value="Ribosomal_uS9_bac/plastid"/>
</dbReference>
<dbReference type="Gene3D" id="3.30.230.10">
    <property type="match status" value="1"/>
</dbReference>
<comment type="caution">
    <text evidence="7">The sequence shown here is derived from an EMBL/GenBank/DDBJ whole genome shotgun (WGS) entry which is preliminary data.</text>
</comment>
<dbReference type="InterPro" id="IPR020574">
    <property type="entry name" value="Ribosomal_uS9_CS"/>
</dbReference>
<name>A0A086YYP3_9BIFI</name>
<evidence type="ECO:0000256" key="4">
    <source>
        <dbReference type="ARBA" id="ARBA00035259"/>
    </source>
</evidence>
<dbReference type="Pfam" id="PF00380">
    <property type="entry name" value="Ribosomal_S9"/>
    <property type="match status" value="1"/>
</dbReference>
<evidence type="ECO:0000313" key="7">
    <source>
        <dbReference type="EMBL" id="KFI39393.1"/>
    </source>
</evidence>
<protein>
    <recommendedName>
        <fullName evidence="4 5">Small ribosomal subunit protein uS9</fullName>
    </recommendedName>
</protein>
<dbReference type="GO" id="GO:0003735">
    <property type="term" value="F:structural constituent of ribosome"/>
    <property type="evidence" value="ECO:0007669"/>
    <property type="project" value="InterPro"/>
</dbReference>
<dbReference type="GO" id="GO:0015935">
    <property type="term" value="C:small ribosomal subunit"/>
    <property type="evidence" value="ECO:0007669"/>
    <property type="project" value="UniProtKB-ARBA"/>
</dbReference>
<evidence type="ECO:0000256" key="6">
    <source>
        <dbReference type="RuleBase" id="RU003815"/>
    </source>
</evidence>
<dbReference type="InterPro" id="IPR014721">
    <property type="entry name" value="Ribsml_uS5_D2-typ_fold_subgr"/>
</dbReference>
<evidence type="ECO:0000256" key="1">
    <source>
        <dbReference type="ARBA" id="ARBA00005251"/>
    </source>
</evidence>
<evidence type="ECO:0000313" key="8">
    <source>
        <dbReference type="Proteomes" id="UP000029015"/>
    </source>
</evidence>
<dbReference type="InterPro" id="IPR020568">
    <property type="entry name" value="Ribosomal_Su5_D2-typ_SF"/>
</dbReference>
<dbReference type="AlphaFoldDB" id="A0A086YYP3"/>
<comment type="similarity">
    <text evidence="1 5 6">Belongs to the universal ribosomal protein uS9 family.</text>
</comment>
<dbReference type="PANTHER" id="PTHR21569:SF1">
    <property type="entry name" value="SMALL RIBOSOMAL SUBUNIT PROTEIN US9M"/>
    <property type="match status" value="1"/>
</dbReference>
<dbReference type="PROSITE" id="PS00360">
    <property type="entry name" value="RIBOSOMAL_S9"/>
    <property type="match status" value="1"/>
</dbReference>
<dbReference type="GO" id="GO:0003723">
    <property type="term" value="F:RNA binding"/>
    <property type="evidence" value="ECO:0007669"/>
    <property type="project" value="TreeGrafter"/>
</dbReference>
<keyword evidence="8" id="KW-1185">Reference proteome</keyword>
<dbReference type="EMBL" id="JGYK01000002">
    <property type="protein sequence ID" value="KFI39393.1"/>
    <property type="molecule type" value="Genomic_DNA"/>
</dbReference>
<dbReference type="eggNOG" id="COG0103">
    <property type="taxonomic scope" value="Bacteria"/>
</dbReference>
<dbReference type="STRING" id="1437605.AB656_06960"/>
<organism evidence="7 8">
    <name type="scientific">Bifidobacterium actinocoloniiforme DSM 22766</name>
    <dbReference type="NCBI Taxonomy" id="1437605"/>
    <lineage>
        <taxon>Bacteria</taxon>
        <taxon>Bacillati</taxon>
        <taxon>Actinomycetota</taxon>
        <taxon>Actinomycetes</taxon>
        <taxon>Bifidobacteriales</taxon>
        <taxon>Bifidobacteriaceae</taxon>
        <taxon>Bifidobacterium</taxon>
    </lineage>
</organism>
<dbReference type="NCBIfam" id="NF001099">
    <property type="entry name" value="PRK00132.1"/>
    <property type="match status" value="1"/>
</dbReference>
<dbReference type="PANTHER" id="PTHR21569">
    <property type="entry name" value="RIBOSOMAL PROTEIN S9"/>
    <property type="match status" value="1"/>
</dbReference>
<evidence type="ECO:0000256" key="3">
    <source>
        <dbReference type="ARBA" id="ARBA00023274"/>
    </source>
</evidence>
<accession>A0A086YYP3</accession>
<evidence type="ECO:0000256" key="2">
    <source>
        <dbReference type="ARBA" id="ARBA00022980"/>
    </source>
</evidence>